<dbReference type="SUPFAM" id="SSF47729">
    <property type="entry name" value="IHF-like DNA-binding proteins"/>
    <property type="match status" value="1"/>
</dbReference>
<evidence type="ECO:0000256" key="8">
    <source>
        <dbReference type="ARBA" id="ARBA00033227"/>
    </source>
</evidence>
<dbReference type="GO" id="GO:0003677">
    <property type="term" value="F:DNA binding"/>
    <property type="evidence" value="ECO:0007669"/>
    <property type="project" value="InterPro"/>
</dbReference>
<dbReference type="AlphaFoldDB" id="G2KWV3"/>
<comment type="subcellular location">
    <subcellularLocation>
        <location evidence="1">Virion</location>
    </subcellularLocation>
</comment>
<sequence length="105" mass="11972">MTVDFTQAQEIKKIAHQEDIPAVDVKRILDRYISDIRSSVKSNGKASINNLGTFRVRKHHAYIGRNPRTGEKVNVPAKMRIHFTASTIFKAEVNEEFNTETESNN</sequence>
<comment type="similarity">
    <text evidence="10">Belongs to the bacterial histone-like protein family.</text>
</comment>
<dbReference type="Proteomes" id="UP000001285">
    <property type="component" value="Plasmid pLS1"/>
</dbReference>
<keyword evidence="5" id="KW-0235">DNA replication</keyword>
<dbReference type="GO" id="GO:0030527">
    <property type="term" value="F:structural constituent of chromatin"/>
    <property type="evidence" value="ECO:0007669"/>
    <property type="project" value="InterPro"/>
</dbReference>
<organism evidence="11 12">
    <name type="scientific">Fructilactobacillus sanfranciscensis (strain TMW 1.1304)</name>
    <name type="common">Lactobacillus sanfranciscensis</name>
    <dbReference type="NCBI Taxonomy" id="714313"/>
    <lineage>
        <taxon>Bacteria</taxon>
        <taxon>Bacillati</taxon>
        <taxon>Bacillota</taxon>
        <taxon>Bacilli</taxon>
        <taxon>Lactobacillales</taxon>
        <taxon>Lactobacillaceae</taxon>
        <taxon>Fructilactobacillus</taxon>
    </lineage>
</organism>
<evidence type="ECO:0000256" key="9">
    <source>
        <dbReference type="ARBA" id="ARBA00046140"/>
    </source>
</evidence>
<dbReference type="OrthoDB" id="9799835at2"/>
<comment type="function">
    <text evidence="9">DNA-binding protein that plays a critical role in nucleoid compaction, genome replication and DNA replication and transcription. Binds to both ssDNA and dsDNA with a binding site covering about 15 nucleotides. Displays DNA-supercoiling activity only when associated with the viral DNA topoisomerase 2.</text>
</comment>
<dbReference type="KEGG" id="lsn:LSA_2p00530"/>
<proteinExistence type="inferred from homology"/>
<dbReference type="EMBL" id="CP002462">
    <property type="protein sequence ID" value="AEN99750.1"/>
    <property type="molecule type" value="Genomic_DNA"/>
</dbReference>
<dbReference type="Gene3D" id="4.10.520.10">
    <property type="entry name" value="IHF-like DNA-binding proteins"/>
    <property type="match status" value="1"/>
</dbReference>
<evidence type="ECO:0000256" key="2">
    <source>
        <dbReference type="ARBA" id="ARBA00011738"/>
    </source>
</evidence>
<protein>
    <recommendedName>
        <fullName evidence="4">DNA-binding protein HU</fullName>
    </recommendedName>
    <alternativeName>
        <fullName evidence="8">DNA-binding protein pA104R</fullName>
    </alternativeName>
    <alternativeName>
        <fullName evidence="3">Viral histone-like protein</fullName>
    </alternativeName>
    <alternativeName>
        <fullName evidence="7">pA104R</fullName>
    </alternativeName>
</protein>
<evidence type="ECO:0000313" key="12">
    <source>
        <dbReference type="Proteomes" id="UP000001285"/>
    </source>
</evidence>
<evidence type="ECO:0000256" key="5">
    <source>
        <dbReference type="ARBA" id="ARBA00022705"/>
    </source>
</evidence>
<dbReference type="SMART" id="SM00411">
    <property type="entry name" value="BHL"/>
    <property type="match status" value="1"/>
</dbReference>
<dbReference type="Pfam" id="PF00216">
    <property type="entry name" value="Bac_DNA_binding"/>
    <property type="match status" value="1"/>
</dbReference>
<evidence type="ECO:0000256" key="3">
    <source>
        <dbReference type="ARBA" id="ARBA00016145"/>
    </source>
</evidence>
<evidence type="ECO:0000256" key="4">
    <source>
        <dbReference type="ARBA" id="ARBA00021922"/>
    </source>
</evidence>
<gene>
    <name evidence="11" type="ordered locus">LSA_2p00530</name>
</gene>
<dbReference type="HOGENOM" id="CLU_105066_3_2_9"/>
<dbReference type="RefSeq" id="WP_014082593.1">
    <property type="nucleotide sequence ID" value="NC_015979.1"/>
</dbReference>
<name>G2KWV3_FRUST</name>
<dbReference type="eggNOG" id="COG0776">
    <property type="taxonomic scope" value="Bacteria"/>
</dbReference>
<keyword evidence="6" id="KW-0426">Late protein</keyword>
<evidence type="ECO:0000256" key="1">
    <source>
        <dbReference type="ARBA" id="ARBA00004328"/>
    </source>
</evidence>
<dbReference type="InterPro" id="IPR000119">
    <property type="entry name" value="Hist_DNA-bd"/>
</dbReference>
<accession>G2KWV3</accession>
<evidence type="ECO:0000256" key="7">
    <source>
        <dbReference type="ARBA" id="ARBA00033120"/>
    </source>
</evidence>
<dbReference type="GO" id="GO:0006260">
    <property type="term" value="P:DNA replication"/>
    <property type="evidence" value="ECO:0007669"/>
    <property type="project" value="UniProtKB-KW"/>
</dbReference>
<reference evidence="11 12" key="1">
    <citation type="journal article" date="2011" name="Microb. Cell Fact.">
        <title>Genomic analysis reveals Lactobacillus sanfranciscensis as stable element in traditional sourdoughs.</title>
        <authorList>
            <person name="Vogel R.F."/>
            <person name="Pavlovic M."/>
            <person name="Ehrmann M.A."/>
            <person name="Wiezer A."/>
            <person name="Liesegang H."/>
            <person name="Offschanka S."/>
            <person name="Voget S."/>
            <person name="Angelov A."/>
            <person name="Bocker G."/>
            <person name="Liebl W."/>
        </authorList>
    </citation>
    <scope>NUCLEOTIDE SEQUENCE [LARGE SCALE GENOMIC DNA]</scope>
    <source>
        <strain evidence="12">TMW 1.1304</strain>
    </source>
</reference>
<dbReference type="GO" id="GO:0005829">
    <property type="term" value="C:cytosol"/>
    <property type="evidence" value="ECO:0007669"/>
    <property type="project" value="TreeGrafter"/>
</dbReference>
<dbReference type="PANTHER" id="PTHR33175">
    <property type="entry name" value="DNA-BINDING PROTEIN HU"/>
    <property type="match status" value="1"/>
</dbReference>
<evidence type="ECO:0000256" key="10">
    <source>
        <dbReference type="RuleBase" id="RU003939"/>
    </source>
</evidence>
<dbReference type="PANTHER" id="PTHR33175:SF13">
    <property type="entry name" value="HISTONE-LIKE PROTEIN"/>
    <property type="match status" value="1"/>
</dbReference>
<geneLocation type="plasmid" evidence="11 12">
    <name>pLS1</name>
</geneLocation>
<keyword evidence="12" id="KW-1185">Reference proteome</keyword>
<dbReference type="InterPro" id="IPR010992">
    <property type="entry name" value="IHF-like_DNA-bd_dom_sf"/>
</dbReference>
<keyword evidence="11" id="KW-0614">Plasmid</keyword>
<comment type="subunit">
    <text evidence="2">Homodimer.</text>
</comment>
<evidence type="ECO:0000313" key="11">
    <source>
        <dbReference type="EMBL" id="AEN99750.1"/>
    </source>
</evidence>
<evidence type="ECO:0000256" key="6">
    <source>
        <dbReference type="ARBA" id="ARBA00022921"/>
    </source>
</evidence>